<evidence type="ECO:0000313" key="2">
    <source>
        <dbReference type="Proteomes" id="UP000182471"/>
    </source>
</evidence>
<gene>
    <name evidence="1" type="ORF">SAMN02910429_01973</name>
</gene>
<name>A0A1H9U7R0_9FIRM</name>
<protein>
    <submittedName>
        <fullName evidence="1">Uncharacterized protein</fullName>
    </submittedName>
</protein>
<organism evidence="1 2">
    <name type="scientific">Lachnobacterium bovis</name>
    <dbReference type="NCBI Taxonomy" id="140626"/>
    <lineage>
        <taxon>Bacteria</taxon>
        <taxon>Bacillati</taxon>
        <taxon>Bacillota</taxon>
        <taxon>Clostridia</taxon>
        <taxon>Lachnospirales</taxon>
        <taxon>Lachnospiraceae</taxon>
        <taxon>Lachnobacterium</taxon>
    </lineage>
</organism>
<dbReference type="AlphaFoldDB" id="A0A1H9U7R0"/>
<keyword evidence="2" id="KW-1185">Reference proteome</keyword>
<sequence>MRYIETIETLKSIPGWEFVTSFSVGGFEWLAFSEKCPMKLLIISSQKATIVDVDTGTINDCNVEYDEDELIAYCDTLPDEELQIVGQYGGIIILRRM</sequence>
<accession>A0A1H9U7R0</accession>
<dbReference type="Proteomes" id="UP000182471">
    <property type="component" value="Unassembled WGS sequence"/>
</dbReference>
<evidence type="ECO:0000313" key="1">
    <source>
        <dbReference type="EMBL" id="SES05362.1"/>
    </source>
</evidence>
<dbReference type="RefSeq" id="WP_074730855.1">
    <property type="nucleotide sequence ID" value="NZ_FOGW01000024.1"/>
</dbReference>
<dbReference type="EMBL" id="FOGW01000024">
    <property type="protein sequence ID" value="SES05362.1"/>
    <property type="molecule type" value="Genomic_DNA"/>
</dbReference>
<reference evidence="2" key="1">
    <citation type="submission" date="2016-10" db="EMBL/GenBank/DDBJ databases">
        <authorList>
            <person name="Varghese N."/>
            <person name="Submissions S."/>
        </authorList>
    </citation>
    <scope>NUCLEOTIDE SEQUENCE [LARGE SCALE GENOMIC DNA]</scope>
    <source>
        <strain evidence="2">S1b</strain>
    </source>
</reference>
<proteinExistence type="predicted"/>